<feature type="domain" description="TGFBR3/Endoglin-like N-terminal" evidence="5">
    <location>
        <begin position="223"/>
        <end position="346"/>
    </location>
</feature>
<keyword evidence="4" id="KW-0732">Signal</keyword>
<feature type="region of interest" description="Disordered" evidence="2">
    <location>
        <begin position="407"/>
        <end position="439"/>
    </location>
</feature>
<name>A0A9Q0XI80_9SAUR</name>
<feature type="transmembrane region" description="Helical" evidence="3">
    <location>
        <begin position="571"/>
        <end position="593"/>
    </location>
</feature>
<dbReference type="AlphaFoldDB" id="A0A9Q0XI80"/>
<feature type="chain" id="PRO_5040456861" description="TGFBR3/Endoglin-like N-terminal domain-containing protein" evidence="4">
    <location>
        <begin position="33"/>
        <end position="641"/>
    </location>
</feature>
<feature type="signal peptide" evidence="4">
    <location>
        <begin position="1"/>
        <end position="32"/>
    </location>
</feature>
<keyword evidence="7" id="KW-1185">Reference proteome</keyword>
<dbReference type="InterPro" id="IPR058899">
    <property type="entry name" value="TGFBR3/Endoglin-like_N"/>
</dbReference>
<evidence type="ECO:0000256" key="3">
    <source>
        <dbReference type="SAM" id="Phobius"/>
    </source>
</evidence>
<keyword evidence="1" id="KW-0325">Glycoprotein</keyword>
<keyword evidence="3" id="KW-1133">Transmembrane helix</keyword>
<feature type="domain" description="TGFBR3/Endoglin-like N-terminal" evidence="5">
    <location>
        <begin position="60"/>
        <end position="207"/>
    </location>
</feature>
<keyword evidence="3" id="KW-0472">Membrane</keyword>
<evidence type="ECO:0000256" key="1">
    <source>
        <dbReference type="ARBA" id="ARBA00023180"/>
    </source>
</evidence>
<evidence type="ECO:0000313" key="7">
    <source>
        <dbReference type="Proteomes" id="UP001142489"/>
    </source>
</evidence>
<organism evidence="6 7">
    <name type="scientific">Phrynocephalus forsythii</name>
    <dbReference type="NCBI Taxonomy" id="171643"/>
    <lineage>
        <taxon>Eukaryota</taxon>
        <taxon>Metazoa</taxon>
        <taxon>Chordata</taxon>
        <taxon>Craniata</taxon>
        <taxon>Vertebrata</taxon>
        <taxon>Euteleostomi</taxon>
        <taxon>Lepidosauria</taxon>
        <taxon>Squamata</taxon>
        <taxon>Bifurcata</taxon>
        <taxon>Unidentata</taxon>
        <taxon>Episquamata</taxon>
        <taxon>Toxicofera</taxon>
        <taxon>Iguania</taxon>
        <taxon>Acrodonta</taxon>
        <taxon>Agamidae</taxon>
        <taxon>Agaminae</taxon>
        <taxon>Phrynocephalus</taxon>
    </lineage>
</organism>
<protein>
    <recommendedName>
        <fullName evidence="5">TGFBR3/Endoglin-like N-terminal domain-containing protein</fullName>
    </recommendedName>
</protein>
<accession>A0A9Q0XI80</accession>
<dbReference type="OrthoDB" id="8963415at2759"/>
<comment type="caution">
    <text evidence="6">The sequence shown here is derived from an EMBL/GenBank/DDBJ whole genome shotgun (WGS) entry which is preliminary data.</text>
</comment>
<evidence type="ECO:0000313" key="6">
    <source>
        <dbReference type="EMBL" id="KAJ7316207.1"/>
    </source>
</evidence>
<dbReference type="Pfam" id="PF26060">
    <property type="entry name" value="TGFBR3_N"/>
    <property type="match status" value="2"/>
</dbReference>
<sequence>MHGNDRHIAHLWSWNLLLALLLQIWGFSGTAAWHHLSCLPMSPSTPHPVLGFWELLRGGTGCASQGRSATGEEVHIISLQRGVPADAQVTLVLGPDPLPGAPIFLLHSQEPVHWTLPSLPGKNWTFQVSPASSISVAEPMTSAKETKFPQTPRELLKWARREFGGVTSLAEYHGVNTVYIRLGADSTAPATCKLRRNFLTSAHFASERQLRPLRVCLNPDPPQELEVHIIFSKGPAPKPSLAHLTVELHAAKRTPQQGLLLILKSEGAAQWMVRAHRLTGQLHVLASHKVVVSSTEADSPLMATQRTSPGLAHARDPLQYAAKQKLPAFTSYTEAERVNRFLLLVGLNEATAAPREALELASPLLPPRRALDRQNFPEAATTGWDMGQEPLGEDGPVLPPVPVAQTEGVKPSSLCPAEGQEATQEKEGPQKVSCVSSPSTQASSSEATVAFQGLPFHHGNVLLSLEVYSSEALTKQPGPCTVSTNSHVFVECLSKEEACKGGEEWANGRFQRIVTKPMIVTVKTPLRAALPGQRTDHFLAKQQGKVLKNAIHARKTQPAPTAAAVGLELPAVVGIAFSAFIIGMSLTGGIWFIHSQIGDAVVRRRRSQGVPERGPEDAAIPKSLDISSALTAAVPARRSQP</sequence>
<proteinExistence type="predicted"/>
<evidence type="ECO:0000256" key="2">
    <source>
        <dbReference type="SAM" id="MobiDB-lite"/>
    </source>
</evidence>
<keyword evidence="3" id="KW-0812">Transmembrane</keyword>
<evidence type="ECO:0000256" key="4">
    <source>
        <dbReference type="SAM" id="SignalP"/>
    </source>
</evidence>
<dbReference type="EMBL" id="JAPFRF010000011">
    <property type="protein sequence ID" value="KAJ7316207.1"/>
    <property type="molecule type" value="Genomic_DNA"/>
</dbReference>
<dbReference type="Proteomes" id="UP001142489">
    <property type="component" value="Unassembled WGS sequence"/>
</dbReference>
<gene>
    <name evidence="6" type="ORF">JRQ81_002369</name>
</gene>
<reference evidence="6" key="1">
    <citation type="journal article" date="2023" name="DNA Res.">
        <title>Chromosome-level genome assembly of Phrynocephalus forsythii using third-generation DNA sequencing and Hi-C analysis.</title>
        <authorList>
            <person name="Qi Y."/>
            <person name="Zhao W."/>
            <person name="Zhao Y."/>
            <person name="Niu C."/>
            <person name="Cao S."/>
            <person name="Zhang Y."/>
        </authorList>
    </citation>
    <scope>NUCLEOTIDE SEQUENCE</scope>
    <source>
        <tissue evidence="6">Muscle</tissue>
    </source>
</reference>
<evidence type="ECO:0000259" key="5">
    <source>
        <dbReference type="Pfam" id="PF26060"/>
    </source>
</evidence>